<accession>A0ABW1JBM4</accession>
<feature type="transmembrane region" description="Helical" evidence="12">
    <location>
        <begin position="115"/>
        <end position="140"/>
    </location>
</feature>
<evidence type="ECO:0000256" key="11">
    <source>
        <dbReference type="ARBA" id="ARBA00023136"/>
    </source>
</evidence>
<dbReference type="NCBIfam" id="TIGR00203">
    <property type="entry name" value="cydB"/>
    <property type="match status" value="1"/>
</dbReference>
<dbReference type="InterPro" id="IPR003317">
    <property type="entry name" value="Cyt-d_oxidase_su2"/>
</dbReference>
<feature type="transmembrane region" description="Helical" evidence="12">
    <location>
        <begin position="195"/>
        <end position="216"/>
    </location>
</feature>
<protein>
    <submittedName>
        <fullName evidence="13">Cytochrome d ubiquinol oxidase subunit II</fullName>
    </submittedName>
</protein>
<dbReference type="Pfam" id="PF02322">
    <property type="entry name" value="Cyt_bd_oxida_II"/>
    <property type="match status" value="1"/>
</dbReference>
<dbReference type="Proteomes" id="UP001596189">
    <property type="component" value="Unassembled WGS sequence"/>
</dbReference>
<feature type="transmembrane region" description="Helical" evidence="12">
    <location>
        <begin position="77"/>
        <end position="95"/>
    </location>
</feature>
<reference evidence="14" key="1">
    <citation type="journal article" date="2019" name="Int. J. Syst. Evol. Microbiol.">
        <title>The Global Catalogue of Microorganisms (GCM) 10K type strain sequencing project: providing services to taxonomists for standard genome sequencing and annotation.</title>
        <authorList>
            <consortium name="The Broad Institute Genomics Platform"/>
            <consortium name="The Broad Institute Genome Sequencing Center for Infectious Disease"/>
            <person name="Wu L."/>
            <person name="Ma J."/>
        </authorList>
    </citation>
    <scope>NUCLEOTIDE SEQUENCE [LARGE SCALE GENOMIC DNA]</scope>
    <source>
        <strain evidence="14">KACC 14249</strain>
    </source>
</reference>
<keyword evidence="14" id="KW-1185">Reference proteome</keyword>
<evidence type="ECO:0000256" key="8">
    <source>
        <dbReference type="ARBA" id="ARBA00022982"/>
    </source>
</evidence>
<evidence type="ECO:0000256" key="12">
    <source>
        <dbReference type="SAM" id="Phobius"/>
    </source>
</evidence>
<keyword evidence="8" id="KW-0249">Electron transport</keyword>
<feature type="transmembrane region" description="Helical" evidence="12">
    <location>
        <begin position="160"/>
        <end position="183"/>
    </location>
</feature>
<evidence type="ECO:0000256" key="1">
    <source>
        <dbReference type="ARBA" id="ARBA00004651"/>
    </source>
</evidence>
<dbReference type="PANTHER" id="PTHR43141">
    <property type="entry name" value="CYTOCHROME BD2 SUBUNIT II"/>
    <property type="match status" value="1"/>
</dbReference>
<dbReference type="PIRSF" id="PIRSF000267">
    <property type="entry name" value="Cyt_oxidse_sub2"/>
    <property type="match status" value="1"/>
</dbReference>
<dbReference type="PANTHER" id="PTHR43141:SF5">
    <property type="entry name" value="CYTOCHROME BD-I UBIQUINOL OXIDASE SUBUNIT 2"/>
    <property type="match status" value="1"/>
</dbReference>
<feature type="transmembrane region" description="Helical" evidence="12">
    <location>
        <begin position="293"/>
        <end position="313"/>
    </location>
</feature>
<feature type="transmembrane region" description="Helical" evidence="12">
    <location>
        <begin position="251"/>
        <end position="273"/>
    </location>
</feature>
<evidence type="ECO:0000256" key="2">
    <source>
        <dbReference type="ARBA" id="ARBA00007543"/>
    </source>
</evidence>
<sequence length="347" mass="37104">MSLDVLWFIIIAVFWTGFFVLEGFDFGVGVLHQVVGRTDTERRVAINAIGPLWDGNEVWLIVGGAAIFAAFPSWYATWFSAGYLALMLVIVALILRGVSFEWRAKLDTDRWRGTWSWALTIGSLLTPLLLGVALGDLLAGLPIDSSQEFTGTFWDLLTPYGLWLGLTLLVLCASHGATFLGLRTTGPVVVRSRELARRLGVPTLVCVAVYAVWTVAISDAGAWRILAAAVPVVAAAAAVVLVRAERGGQAFAASALTVGGVVAALFANLYPAVLVSSTSAANTLTVADTAASHYALTVMTWVAVAVFPLVLLYQGWSYWVFRARISAPPDPAGDTGQLRPAGRRPRG</sequence>
<evidence type="ECO:0000256" key="3">
    <source>
        <dbReference type="ARBA" id="ARBA00022448"/>
    </source>
</evidence>
<feature type="transmembrane region" description="Helical" evidence="12">
    <location>
        <begin position="6"/>
        <end position="31"/>
    </location>
</feature>
<keyword evidence="3" id="KW-0813">Transport</keyword>
<evidence type="ECO:0000313" key="14">
    <source>
        <dbReference type="Proteomes" id="UP001596189"/>
    </source>
</evidence>
<keyword evidence="5" id="KW-0349">Heme</keyword>
<evidence type="ECO:0000256" key="10">
    <source>
        <dbReference type="ARBA" id="ARBA00023004"/>
    </source>
</evidence>
<keyword evidence="6 12" id="KW-0812">Transmembrane</keyword>
<dbReference type="RefSeq" id="WP_345718166.1">
    <property type="nucleotide sequence ID" value="NZ_BAABFP010000008.1"/>
</dbReference>
<comment type="caution">
    <text evidence="13">The sequence shown here is derived from an EMBL/GenBank/DDBJ whole genome shotgun (WGS) entry which is preliminary data.</text>
</comment>
<keyword evidence="9 12" id="KW-1133">Transmembrane helix</keyword>
<evidence type="ECO:0000256" key="4">
    <source>
        <dbReference type="ARBA" id="ARBA00022475"/>
    </source>
</evidence>
<keyword evidence="4" id="KW-1003">Cell membrane</keyword>
<keyword evidence="10" id="KW-0408">Iron</keyword>
<evidence type="ECO:0000313" key="13">
    <source>
        <dbReference type="EMBL" id="MFC6006689.1"/>
    </source>
</evidence>
<feature type="transmembrane region" description="Helical" evidence="12">
    <location>
        <begin position="222"/>
        <end position="244"/>
    </location>
</feature>
<evidence type="ECO:0000256" key="6">
    <source>
        <dbReference type="ARBA" id="ARBA00022692"/>
    </source>
</evidence>
<keyword evidence="11 12" id="KW-0472">Membrane</keyword>
<evidence type="ECO:0000256" key="5">
    <source>
        <dbReference type="ARBA" id="ARBA00022617"/>
    </source>
</evidence>
<comment type="similarity">
    <text evidence="2">Belongs to the cytochrome ubiquinol oxidase subunit 2 family.</text>
</comment>
<evidence type="ECO:0000256" key="7">
    <source>
        <dbReference type="ARBA" id="ARBA00022723"/>
    </source>
</evidence>
<proteinExistence type="inferred from homology"/>
<gene>
    <name evidence="13" type="primary">cydB</name>
    <name evidence="13" type="ORF">ACFQDO_06045</name>
</gene>
<comment type="subcellular location">
    <subcellularLocation>
        <location evidence="1">Cell membrane</location>
        <topology evidence="1">Multi-pass membrane protein</topology>
    </subcellularLocation>
</comment>
<name>A0ABW1JBM4_9ACTN</name>
<evidence type="ECO:0000256" key="9">
    <source>
        <dbReference type="ARBA" id="ARBA00022989"/>
    </source>
</evidence>
<organism evidence="13 14">
    <name type="scientific">Angustibacter luteus</name>
    <dbReference type="NCBI Taxonomy" id="658456"/>
    <lineage>
        <taxon>Bacteria</taxon>
        <taxon>Bacillati</taxon>
        <taxon>Actinomycetota</taxon>
        <taxon>Actinomycetes</taxon>
        <taxon>Kineosporiales</taxon>
        <taxon>Kineosporiaceae</taxon>
    </lineage>
</organism>
<keyword evidence="7" id="KW-0479">Metal-binding</keyword>
<dbReference type="EMBL" id="JBHSRD010000003">
    <property type="protein sequence ID" value="MFC6006689.1"/>
    <property type="molecule type" value="Genomic_DNA"/>
</dbReference>